<protein>
    <submittedName>
        <fullName evidence="3">Uncharacterized protein</fullName>
    </submittedName>
</protein>
<evidence type="ECO:0000256" key="1">
    <source>
        <dbReference type="SAM" id="Coils"/>
    </source>
</evidence>
<keyword evidence="2" id="KW-0472">Membrane</keyword>
<reference evidence="3" key="1">
    <citation type="submission" date="2023-08" db="EMBL/GenBank/DDBJ databases">
        <authorList>
            <person name="Chen Y."/>
            <person name="Shah S."/>
            <person name="Dougan E. K."/>
            <person name="Thang M."/>
            <person name="Chan C."/>
        </authorList>
    </citation>
    <scope>NUCLEOTIDE SEQUENCE</scope>
</reference>
<keyword evidence="2" id="KW-0812">Transmembrane</keyword>
<name>A0AA36HXZ1_9DINO</name>
<keyword evidence="4" id="KW-1185">Reference proteome</keyword>
<dbReference type="AlphaFoldDB" id="A0AA36HXZ1"/>
<proteinExistence type="predicted"/>
<organism evidence="3 4">
    <name type="scientific">Effrenium voratum</name>
    <dbReference type="NCBI Taxonomy" id="2562239"/>
    <lineage>
        <taxon>Eukaryota</taxon>
        <taxon>Sar</taxon>
        <taxon>Alveolata</taxon>
        <taxon>Dinophyceae</taxon>
        <taxon>Suessiales</taxon>
        <taxon>Symbiodiniaceae</taxon>
        <taxon>Effrenium</taxon>
    </lineage>
</organism>
<dbReference type="Proteomes" id="UP001178507">
    <property type="component" value="Unassembled WGS sequence"/>
</dbReference>
<feature type="coiled-coil region" evidence="1">
    <location>
        <begin position="153"/>
        <end position="209"/>
    </location>
</feature>
<evidence type="ECO:0000313" key="3">
    <source>
        <dbReference type="EMBL" id="CAJ1376509.1"/>
    </source>
</evidence>
<keyword evidence="2" id="KW-1133">Transmembrane helix</keyword>
<evidence type="ECO:0000313" key="4">
    <source>
        <dbReference type="Proteomes" id="UP001178507"/>
    </source>
</evidence>
<feature type="transmembrane region" description="Helical" evidence="2">
    <location>
        <begin position="39"/>
        <end position="60"/>
    </location>
</feature>
<sequence>MGLPACLQDLVTPERWQSFVISANEALTKMSPWERAGNYMVIACIFAMLMGILIGIVLSFDMVAMAIAMGSGAALALLGFFVLQCFVRNMERMHMDTVHMLCAEVSQESDNLIMQWRKAQRGDCCYELNMRIYVPSEPPCLDSCLLNLGIGGTGQLEEEKEALRAELQQVRSQAAVDLQHAQERMRRQEVEAEEQRTLVQRDLQALMRQAAEEPAQEPAPGLALSRLGSAESAGLEGPGAFPAPGEVPRMVPSVLIAVEVDLGNAESCATLSISPWQTSSDYRAVVQDFLRSHRLNPAFEQAVVQYLQDLERHATTLPLTTKASMADIYSRYGSNCS</sequence>
<gene>
    <name evidence="3" type="ORF">EVOR1521_LOCUS5557</name>
</gene>
<dbReference type="EMBL" id="CAUJNA010000400">
    <property type="protein sequence ID" value="CAJ1376509.1"/>
    <property type="molecule type" value="Genomic_DNA"/>
</dbReference>
<evidence type="ECO:0000256" key="2">
    <source>
        <dbReference type="SAM" id="Phobius"/>
    </source>
</evidence>
<comment type="caution">
    <text evidence="3">The sequence shown here is derived from an EMBL/GenBank/DDBJ whole genome shotgun (WGS) entry which is preliminary data.</text>
</comment>
<accession>A0AA36HXZ1</accession>
<keyword evidence="1" id="KW-0175">Coiled coil</keyword>
<feature type="transmembrane region" description="Helical" evidence="2">
    <location>
        <begin position="66"/>
        <end position="87"/>
    </location>
</feature>